<dbReference type="PROSITE" id="PS00061">
    <property type="entry name" value="ADH_SHORT"/>
    <property type="match status" value="1"/>
</dbReference>
<keyword evidence="4" id="KW-1185">Reference proteome</keyword>
<dbReference type="InterPro" id="IPR036291">
    <property type="entry name" value="NAD(P)-bd_dom_sf"/>
</dbReference>
<name>A0A511QBN9_9VIBR</name>
<protein>
    <submittedName>
        <fullName evidence="3">Short-chain dehydrogenase/reductase</fullName>
    </submittedName>
</protein>
<evidence type="ECO:0000256" key="2">
    <source>
        <dbReference type="ARBA" id="ARBA00023002"/>
    </source>
</evidence>
<dbReference type="Pfam" id="PF00106">
    <property type="entry name" value="adh_short"/>
    <property type="match status" value="1"/>
</dbReference>
<organism evidence="3 4">
    <name type="scientific">Vibrio sagamiensis NBRC 104589</name>
    <dbReference type="NCBI Taxonomy" id="1219064"/>
    <lineage>
        <taxon>Bacteria</taxon>
        <taxon>Pseudomonadati</taxon>
        <taxon>Pseudomonadota</taxon>
        <taxon>Gammaproteobacteria</taxon>
        <taxon>Vibrionales</taxon>
        <taxon>Vibrionaceae</taxon>
        <taxon>Vibrio</taxon>
    </lineage>
</organism>
<dbReference type="PANTHER" id="PTHR43976:SF16">
    <property type="entry name" value="SHORT-CHAIN DEHYDROGENASE_REDUCTASE FAMILY PROTEIN"/>
    <property type="match status" value="1"/>
</dbReference>
<dbReference type="NCBIfam" id="NF004649">
    <property type="entry name" value="PRK05993.1"/>
    <property type="match status" value="1"/>
</dbReference>
<dbReference type="Gene3D" id="3.40.50.720">
    <property type="entry name" value="NAD(P)-binding Rossmann-like Domain"/>
    <property type="match status" value="1"/>
</dbReference>
<evidence type="ECO:0000313" key="4">
    <source>
        <dbReference type="Proteomes" id="UP000321922"/>
    </source>
</evidence>
<dbReference type="InterPro" id="IPR020904">
    <property type="entry name" value="Sc_DH/Rdtase_CS"/>
</dbReference>
<dbReference type="Proteomes" id="UP000321922">
    <property type="component" value="Unassembled WGS sequence"/>
</dbReference>
<dbReference type="PRINTS" id="PR00081">
    <property type="entry name" value="GDHRDH"/>
</dbReference>
<comment type="similarity">
    <text evidence="1">Belongs to the short-chain dehydrogenases/reductases (SDR) family.</text>
</comment>
<reference evidence="3 4" key="1">
    <citation type="submission" date="2019-07" db="EMBL/GenBank/DDBJ databases">
        <title>Whole genome shotgun sequence of Vibrio sagamiensis NBRC 104589.</title>
        <authorList>
            <person name="Hosoyama A."/>
            <person name="Uohara A."/>
            <person name="Ohji S."/>
            <person name="Ichikawa N."/>
        </authorList>
    </citation>
    <scope>NUCLEOTIDE SEQUENCE [LARGE SCALE GENOMIC DNA]</scope>
    <source>
        <strain evidence="3 4">NBRC 104589</strain>
    </source>
</reference>
<dbReference type="GO" id="GO:0016491">
    <property type="term" value="F:oxidoreductase activity"/>
    <property type="evidence" value="ECO:0007669"/>
    <property type="project" value="UniProtKB-KW"/>
</dbReference>
<sequence length="283" mass="31915">MKGNLKPDMKRSILITGCSSGIGYVCAHALQKKGFQVIASCRKKHDVERLKQEGLQCIQLDLNDSRSISNGVEKALELSQGQLYAIFNNGAYGQPGALEDLSTEALQAQFQTNFFGWHQLVTELLPHMRSQGEGRIIQNSSVLGFAAMKYRGAYNASKFALEGWTDTLRLELMDTNIKVSLIEPGPIETKFRANALIAFEQWINMENSPHYEAYLEQKARLHQETSKNQFVLPAEACIAPVLHALTNERPKIRYRVTTPTKLFAILKRCLPTRWLDKILYQAA</sequence>
<proteinExistence type="inferred from homology"/>
<dbReference type="SUPFAM" id="SSF51735">
    <property type="entry name" value="NAD(P)-binding Rossmann-fold domains"/>
    <property type="match status" value="1"/>
</dbReference>
<dbReference type="EMBL" id="BJXJ01000006">
    <property type="protein sequence ID" value="GEM74713.1"/>
    <property type="molecule type" value="Genomic_DNA"/>
</dbReference>
<keyword evidence="2" id="KW-0560">Oxidoreductase</keyword>
<comment type="caution">
    <text evidence="3">The sequence shown here is derived from an EMBL/GenBank/DDBJ whole genome shotgun (WGS) entry which is preliminary data.</text>
</comment>
<dbReference type="InterPro" id="IPR051911">
    <property type="entry name" value="SDR_oxidoreductase"/>
</dbReference>
<evidence type="ECO:0000313" key="3">
    <source>
        <dbReference type="EMBL" id="GEM74713.1"/>
    </source>
</evidence>
<evidence type="ECO:0000256" key="1">
    <source>
        <dbReference type="ARBA" id="ARBA00006484"/>
    </source>
</evidence>
<dbReference type="InterPro" id="IPR002347">
    <property type="entry name" value="SDR_fam"/>
</dbReference>
<dbReference type="AlphaFoldDB" id="A0A511QBN9"/>
<accession>A0A511QBN9</accession>
<dbReference type="PANTHER" id="PTHR43976">
    <property type="entry name" value="SHORT CHAIN DEHYDROGENASE"/>
    <property type="match status" value="1"/>
</dbReference>
<dbReference type="CDD" id="cd05374">
    <property type="entry name" value="17beta-HSD-like_SDR_c"/>
    <property type="match status" value="1"/>
</dbReference>
<gene>
    <name evidence="3" type="ORF">VSA01S_08250</name>
</gene>